<dbReference type="InterPro" id="IPR026928">
    <property type="entry name" value="FAX/IsoI-like"/>
</dbReference>
<dbReference type="InterPro" id="IPR036282">
    <property type="entry name" value="Glutathione-S-Trfase_C_sf"/>
</dbReference>
<dbReference type="InterPro" id="IPR036249">
    <property type="entry name" value="Thioredoxin-like_sf"/>
</dbReference>
<sequence>MLTLLTFAGDSHDPSFSPFCVKAMCLLQMSGLDWQRKDVAMPRNTPHGRLPVLLDGDQVIADSSFIQAHLEARGVEFNAGLSAAQKAQSHALIRMVEENLRCGLVTDRWLNAENWLWVKQAFFGKLPGPLKGIVPNIVRRKVRRAMEAQGIAQFDEPDRLARLGADLEALTVVLGDQPFLFGDAPTAADAAILPVLSMIDGLPNDTGLRRLMRANAALVAYVDRARPVLYPPAEGQV</sequence>
<feature type="domain" description="Thioredoxin-like fold" evidence="2">
    <location>
        <begin position="18"/>
        <end position="114"/>
    </location>
</feature>
<feature type="domain" description="Metaxin glutathione S-transferase" evidence="1">
    <location>
        <begin position="165"/>
        <end position="224"/>
    </location>
</feature>
<dbReference type="PANTHER" id="PTHR12289">
    <property type="entry name" value="METAXIN RELATED"/>
    <property type="match status" value="1"/>
</dbReference>
<dbReference type="PANTHER" id="PTHR12289:SF41">
    <property type="entry name" value="FAILED AXON CONNECTIONS-RELATED"/>
    <property type="match status" value="1"/>
</dbReference>
<gene>
    <name evidence="3" type="ORF">VK792_00640</name>
</gene>
<dbReference type="SFLD" id="SFLDS00019">
    <property type="entry name" value="Glutathione_Transferase_(cytos"/>
    <property type="match status" value="1"/>
</dbReference>
<organism evidence="3 4">
    <name type="scientific">Mesobacterium hydrothermale</name>
    <dbReference type="NCBI Taxonomy" id="3111907"/>
    <lineage>
        <taxon>Bacteria</taxon>
        <taxon>Pseudomonadati</taxon>
        <taxon>Pseudomonadota</taxon>
        <taxon>Alphaproteobacteria</taxon>
        <taxon>Rhodobacterales</taxon>
        <taxon>Roseobacteraceae</taxon>
        <taxon>Mesobacterium</taxon>
    </lineage>
</organism>
<dbReference type="Gene3D" id="1.20.1050.10">
    <property type="match status" value="1"/>
</dbReference>
<comment type="caution">
    <text evidence="3">The sequence shown here is derived from an EMBL/GenBank/DDBJ whole genome shotgun (WGS) entry which is preliminary data.</text>
</comment>
<accession>A0ABU6HFC5</accession>
<evidence type="ECO:0000313" key="4">
    <source>
        <dbReference type="Proteomes" id="UP001348149"/>
    </source>
</evidence>
<dbReference type="Pfam" id="PF17171">
    <property type="entry name" value="GST_C_6"/>
    <property type="match status" value="1"/>
</dbReference>
<dbReference type="CDD" id="cd03193">
    <property type="entry name" value="GST_C_Metaxin"/>
    <property type="match status" value="1"/>
</dbReference>
<dbReference type="SFLD" id="SFLDG01180">
    <property type="entry name" value="SUF1"/>
    <property type="match status" value="1"/>
</dbReference>
<dbReference type="SUPFAM" id="SSF52833">
    <property type="entry name" value="Thioredoxin-like"/>
    <property type="match status" value="1"/>
</dbReference>
<evidence type="ECO:0000313" key="3">
    <source>
        <dbReference type="EMBL" id="MEC3859775.1"/>
    </source>
</evidence>
<dbReference type="CDD" id="cd03054">
    <property type="entry name" value="GST_N_Metaxin"/>
    <property type="match status" value="1"/>
</dbReference>
<dbReference type="EMBL" id="JAYLLH010000001">
    <property type="protein sequence ID" value="MEC3859775.1"/>
    <property type="molecule type" value="Genomic_DNA"/>
</dbReference>
<dbReference type="InterPro" id="IPR040079">
    <property type="entry name" value="Glutathione_S-Trfase"/>
</dbReference>
<dbReference type="InterPro" id="IPR050931">
    <property type="entry name" value="Mito_Protein_Transport_Metaxin"/>
</dbReference>
<dbReference type="InterPro" id="IPR012336">
    <property type="entry name" value="Thioredoxin-like_fold"/>
</dbReference>
<dbReference type="SUPFAM" id="SSF47616">
    <property type="entry name" value="GST C-terminal domain-like"/>
    <property type="match status" value="1"/>
</dbReference>
<dbReference type="RefSeq" id="WP_326295286.1">
    <property type="nucleotide sequence ID" value="NZ_JAYLLH010000001.1"/>
</dbReference>
<dbReference type="Pfam" id="PF17172">
    <property type="entry name" value="GST_N_4"/>
    <property type="match status" value="1"/>
</dbReference>
<dbReference type="InterPro" id="IPR033468">
    <property type="entry name" value="Metaxin_GST"/>
</dbReference>
<name>A0ABU6HFC5_9RHOB</name>
<dbReference type="Proteomes" id="UP001348149">
    <property type="component" value="Unassembled WGS sequence"/>
</dbReference>
<dbReference type="SFLD" id="SFLDG01200">
    <property type="entry name" value="SUF1.1"/>
    <property type="match status" value="1"/>
</dbReference>
<protein>
    <submittedName>
        <fullName evidence="3">Glutathione S-transferase family protein</fullName>
    </submittedName>
</protein>
<reference evidence="3 4" key="1">
    <citation type="submission" date="2024-01" db="EMBL/GenBank/DDBJ databases">
        <title>Mesobacterium rodlantinim sp. nov., isolated from shallow sea hydrothermal systems off Kueishantao Island.</title>
        <authorList>
            <person name="Su Z."/>
            <person name="Tang K."/>
        </authorList>
    </citation>
    <scope>NUCLEOTIDE SEQUENCE [LARGE SCALE GENOMIC DNA]</scope>
    <source>
        <strain evidence="3 4">TK19101</strain>
    </source>
</reference>
<evidence type="ECO:0000259" key="1">
    <source>
        <dbReference type="Pfam" id="PF17171"/>
    </source>
</evidence>
<keyword evidence="4" id="KW-1185">Reference proteome</keyword>
<proteinExistence type="predicted"/>
<dbReference type="Gene3D" id="3.40.30.110">
    <property type="match status" value="1"/>
</dbReference>
<evidence type="ECO:0000259" key="2">
    <source>
        <dbReference type="Pfam" id="PF17172"/>
    </source>
</evidence>